<dbReference type="InterPro" id="IPR009380">
    <property type="entry name" value="DUF1036"/>
</dbReference>
<dbReference type="OrthoDB" id="9806840at2"/>
<organism evidence="1 2">
    <name type="scientific">Amycolatopsis balhimycina DSM 5908</name>
    <dbReference type="NCBI Taxonomy" id="1081091"/>
    <lineage>
        <taxon>Bacteria</taxon>
        <taxon>Bacillati</taxon>
        <taxon>Actinomycetota</taxon>
        <taxon>Actinomycetes</taxon>
        <taxon>Pseudonocardiales</taxon>
        <taxon>Pseudonocardiaceae</taxon>
        <taxon>Amycolatopsis</taxon>
    </lineage>
</organism>
<dbReference type="Pfam" id="PF06282">
    <property type="entry name" value="DUF1036"/>
    <property type="match status" value="1"/>
</dbReference>
<gene>
    <name evidence="1" type="ORF">DMA12_01290</name>
</gene>
<comment type="caution">
    <text evidence="1">The sequence shown here is derived from an EMBL/GenBank/DDBJ whole genome shotgun (WGS) entry which is preliminary data.</text>
</comment>
<sequence>MLRFCNSHNEDVWVAYMFHSPGACGGEGKDWQTIGWFHIVPGSCVTVYANDLDDVHNRFWYFYAENASRSFVWAGPVNVYVTDEAFNHCLGIGTSASRVVGFRAFDVGDHDDFTMTLTG</sequence>
<proteinExistence type="predicted"/>
<accession>A0A428X645</accession>
<evidence type="ECO:0000313" key="1">
    <source>
        <dbReference type="EMBL" id="RSM50810.1"/>
    </source>
</evidence>
<dbReference type="EMBL" id="QHHU01000001">
    <property type="protein sequence ID" value="RSM50810.1"/>
    <property type="molecule type" value="Genomic_DNA"/>
</dbReference>
<evidence type="ECO:0000313" key="2">
    <source>
        <dbReference type="Proteomes" id="UP000286716"/>
    </source>
</evidence>
<keyword evidence="2" id="KW-1185">Reference proteome</keyword>
<dbReference type="RefSeq" id="WP_020646387.1">
    <property type="nucleotide sequence ID" value="NZ_QHHU01000001.1"/>
</dbReference>
<protein>
    <submittedName>
        <fullName evidence="1">DUF1036 domain-containing protein</fullName>
    </submittedName>
</protein>
<name>A0A428X645_AMYBA</name>
<reference evidence="1 2" key="1">
    <citation type="submission" date="2018-05" db="EMBL/GenBank/DDBJ databases">
        <title>Evolution of GPA BGCs.</title>
        <authorList>
            <person name="Waglechner N."/>
            <person name="Wright G.D."/>
        </authorList>
    </citation>
    <scope>NUCLEOTIDE SEQUENCE [LARGE SCALE GENOMIC DNA]</scope>
    <source>
        <strain evidence="1 2">DSM 5908</strain>
    </source>
</reference>
<dbReference type="Proteomes" id="UP000286716">
    <property type="component" value="Unassembled WGS sequence"/>
</dbReference>
<dbReference type="AlphaFoldDB" id="A0A428X645"/>